<evidence type="ECO:0000313" key="1">
    <source>
        <dbReference type="EMBL" id="CAG8756212.1"/>
    </source>
</evidence>
<name>A0ACA9QP09_9GLOM</name>
<comment type="caution">
    <text evidence="1">The sequence shown here is derived from an EMBL/GenBank/DDBJ whole genome shotgun (WGS) entry which is preliminary data.</text>
</comment>
<gene>
    <name evidence="1" type="ORF">DHETER_LOCUS14964</name>
</gene>
<protein>
    <submittedName>
        <fullName evidence="1">641_t:CDS:1</fullName>
    </submittedName>
</protein>
<proteinExistence type="predicted"/>
<sequence>SSIQSKEDEISLNEVKLAIKSITPKQTVYQIRTSSLISTKKRKRKDDPEFYEEIEDLESISINLFQASKVDFDKPAHIPEPNININDILSILIW</sequence>
<organism evidence="1 2">
    <name type="scientific">Dentiscutata heterogama</name>
    <dbReference type="NCBI Taxonomy" id="1316150"/>
    <lineage>
        <taxon>Eukaryota</taxon>
        <taxon>Fungi</taxon>
        <taxon>Fungi incertae sedis</taxon>
        <taxon>Mucoromycota</taxon>
        <taxon>Glomeromycotina</taxon>
        <taxon>Glomeromycetes</taxon>
        <taxon>Diversisporales</taxon>
        <taxon>Gigasporaceae</taxon>
        <taxon>Dentiscutata</taxon>
    </lineage>
</organism>
<evidence type="ECO:0000313" key="2">
    <source>
        <dbReference type="Proteomes" id="UP000789702"/>
    </source>
</evidence>
<feature type="non-terminal residue" evidence="1">
    <location>
        <position position="94"/>
    </location>
</feature>
<feature type="non-terminal residue" evidence="1">
    <location>
        <position position="1"/>
    </location>
</feature>
<dbReference type="EMBL" id="CAJVPU010048778">
    <property type="protein sequence ID" value="CAG8756212.1"/>
    <property type="molecule type" value="Genomic_DNA"/>
</dbReference>
<dbReference type="Proteomes" id="UP000789702">
    <property type="component" value="Unassembled WGS sequence"/>
</dbReference>
<reference evidence="1" key="1">
    <citation type="submission" date="2021-06" db="EMBL/GenBank/DDBJ databases">
        <authorList>
            <person name="Kallberg Y."/>
            <person name="Tangrot J."/>
            <person name="Rosling A."/>
        </authorList>
    </citation>
    <scope>NUCLEOTIDE SEQUENCE</scope>
    <source>
        <strain evidence="1">IL203A</strain>
    </source>
</reference>
<keyword evidence="2" id="KW-1185">Reference proteome</keyword>
<accession>A0ACA9QP09</accession>